<evidence type="ECO:0000256" key="2">
    <source>
        <dbReference type="ARBA" id="ARBA00022598"/>
    </source>
</evidence>
<dbReference type="SUPFAM" id="SSF52210">
    <property type="entry name" value="Succinyl-CoA synthetase domains"/>
    <property type="match status" value="1"/>
</dbReference>
<reference evidence="5" key="1">
    <citation type="journal article" date="2014" name="Int. J. Syst. Evol. Microbiol.">
        <title>Complete genome sequence of Corynebacterium casei LMG S-19264T (=DSM 44701T), isolated from a smear-ripened cheese.</title>
        <authorList>
            <consortium name="US DOE Joint Genome Institute (JGI-PGF)"/>
            <person name="Walter F."/>
            <person name="Albersmeier A."/>
            <person name="Kalinowski J."/>
            <person name="Ruckert C."/>
        </authorList>
    </citation>
    <scope>NUCLEOTIDE SEQUENCE</scope>
    <source>
        <strain evidence="5">CGMCC 1.3617</strain>
    </source>
</reference>
<dbReference type="InterPro" id="IPR013815">
    <property type="entry name" value="ATP_grasp_subdomain_1"/>
</dbReference>
<dbReference type="InterPro" id="IPR016102">
    <property type="entry name" value="Succinyl-CoA_synth-like"/>
</dbReference>
<evidence type="ECO:0000256" key="1">
    <source>
        <dbReference type="ARBA" id="ARBA00022532"/>
    </source>
</evidence>
<accession>A0A917NRR5</accession>
<keyword evidence="1" id="KW-0816">Tricarboxylic acid cycle</keyword>
<protein>
    <submittedName>
        <fullName evidence="5">Succinate--CoA ligase [ADP-forming] subunit beta</fullName>
    </submittedName>
</protein>
<dbReference type="Gene3D" id="3.30.470.20">
    <property type="entry name" value="ATP-grasp fold, B domain"/>
    <property type="match status" value="1"/>
</dbReference>
<proteinExistence type="predicted"/>
<feature type="domain" description="ATP-grasp fold succinyl-CoA synthetase-type" evidence="4">
    <location>
        <begin position="3"/>
        <end position="183"/>
    </location>
</feature>
<keyword evidence="6" id="KW-1185">Reference proteome</keyword>
<dbReference type="SUPFAM" id="SSF56059">
    <property type="entry name" value="Glutathione synthetase ATP-binding domain-like"/>
    <property type="match status" value="1"/>
</dbReference>
<evidence type="ECO:0000313" key="5">
    <source>
        <dbReference type="EMBL" id="GGJ23642.1"/>
    </source>
</evidence>
<dbReference type="GO" id="GO:0006099">
    <property type="term" value="P:tricarboxylic acid cycle"/>
    <property type="evidence" value="ECO:0007669"/>
    <property type="project" value="UniProtKB-KW"/>
</dbReference>
<dbReference type="GO" id="GO:0042709">
    <property type="term" value="C:succinate-CoA ligase complex"/>
    <property type="evidence" value="ECO:0007669"/>
    <property type="project" value="TreeGrafter"/>
</dbReference>
<dbReference type="Gene3D" id="3.40.50.261">
    <property type="entry name" value="Succinyl-CoA synthetase domains"/>
    <property type="match status" value="1"/>
</dbReference>
<dbReference type="InterPro" id="IPR013650">
    <property type="entry name" value="ATP-grasp_succ-CoA_synth-type"/>
</dbReference>
<gene>
    <name evidence="5" type="primary">sucC</name>
    <name evidence="5" type="ORF">GCM10011320_33690</name>
</gene>
<dbReference type="InterPro" id="IPR005809">
    <property type="entry name" value="Succ_CoA_ligase-like_bsu"/>
</dbReference>
<dbReference type="EMBL" id="BMKW01000008">
    <property type="protein sequence ID" value="GGJ23642.1"/>
    <property type="molecule type" value="Genomic_DNA"/>
</dbReference>
<reference evidence="5" key="2">
    <citation type="submission" date="2020-09" db="EMBL/GenBank/DDBJ databases">
        <authorList>
            <person name="Sun Q."/>
            <person name="Zhou Y."/>
        </authorList>
    </citation>
    <scope>NUCLEOTIDE SEQUENCE</scope>
    <source>
        <strain evidence="5">CGMCC 1.3617</strain>
    </source>
</reference>
<dbReference type="PANTHER" id="PTHR11815:SF10">
    <property type="entry name" value="SUCCINATE--COA LIGASE [GDP-FORMING] SUBUNIT BETA, MITOCHONDRIAL"/>
    <property type="match status" value="1"/>
</dbReference>
<dbReference type="RefSeq" id="WP_188968639.1">
    <property type="nucleotide sequence ID" value="NZ_BMKW01000008.1"/>
</dbReference>
<dbReference type="AlphaFoldDB" id="A0A917NRR5"/>
<dbReference type="PIRSF" id="PIRSF001554">
    <property type="entry name" value="SucCS_beta"/>
    <property type="match status" value="1"/>
</dbReference>
<sequence length="383" mass="39509">MRLIEHDGKALLASAGIAIPRGLLIEASEQPQASPWPAAMVKAQLLAGGRGKRGLVARAEAADLAATIGRMTAALAPSAPPLLVEEALSVEAEYYMALRIDDVRQCVSLLLLAQGGIEVENAAAEVQTLPIDPRRGLFAQDVLPVAKAAGIPARQQGAVARFASDLHRLFVRADATLIEINPLGLVTGRGLVALDAKVVLDDAAASRHPGRSALRSAAIERAGSPPREGEAASQGFTFVELTGQVALLTGGAGLGMSILDLLGDAGLHAANFVDAPGGGGAEGFIRRGRMVFDLAAENPAVKAIGMYQTLGASSLGGTVKGLLTLLDQYPPPKPLVVGFAAAGAAEREMTMAQAAQLVAERGYVAVTELDDFVDALRRTVEGS</sequence>
<dbReference type="Proteomes" id="UP000661507">
    <property type="component" value="Unassembled WGS sequence"/>
</dbReference>
<dbReference type="GO" id="GO:0004775">
    <property type="term" value="F:succinate-CoA ligase (ADP-forming) activity"/>
    <property type="evidence" value="ECO:0007669"/>
    <property type="project" value="TreeGrafter"/>
</dbReference>
<organism evidence="5 6">
    <name type="scientific">Neoroseomonas lacus</name>
    <dbReference type="NCBI Taxonomy" id="287609"/>
    <lineage>
        <taxon>Bacteria</taxon>
        <taxon>Pseudomonadati</taxon>
        <taxon>Pseudomonadota</taxon>
        <taxon>Alphaproteobacteria</taxon>
        <taxon>Acetobacterales</taxon>
        <taxon>Acetobacteraceae</taxon>
        <taxon>Neoroseomonas</taxon>
    </lineage>
</organism>
<dbReference type="GO" id="GO:0006104">
    <property type="term" value="P:succinyl-CoA metabolic process"/>
    <property type="evidence" value="ECO:0007669"/>
    <property type="project" value="TreeGrafter"/>
</dbReference>
<evidence type="ECO:0000256" key="3">
    <source>
        <dbReference type="ARBA" id="ARBA00022741"/>
    </source>
</evidence>
<dbReference type="Gene3D" id="3.30.1490.20">
    <property type="entry name" value="ATP-grasp fold, A domain"/>
    <property type="match status" value="1"/>
</dbReference>
<name>A0A917NRR5_9PROT</name>
<evidence type="ECO:0000259" key="4">
    <source>
        <dbReference type="Pfam" id="PF08442"/>
    </source>
</evidence>
<dbReference type="Pfam" id="PF08442">
    <property type="entry name" value="ATP-grasp_2"/>
    <property type="match status" value="1"/>
</dbReference>
<dbReference type="PANTHER" id="PTHR11815">
    <property type="entry name" value="SUCCINYL-COA SYNTHETASE BETA CHAIN"/>
    <property type="match status" value="1"/>
</dbReference>
<comment type="caution">
    <text evidence="5">The sequence shown here is derived from an EMBL/GenBank/DDBJ whole genome shotgun (WGS) entry which is preliminary data.</text>
</comment>
<keyword evidence="3" id="KW-0547">Nucleotide-binding</keyword>
<evidence type="ECO:0000313" key="6">
    <source>
        <dbReference type="Proteomes" id="UP000661507"/>
    </source>
</evidence>
<dbReference type="GO" id="GO:0005524">
    <property type="term" value="F:ATP binding"/>
    <property type="evidence" value="ECO:0007669"/>
    <property type="project" value="InterPro"/>
</dbReference>
<keyword evidence="2 5" id="KW-0436">Ligase</keyword>